<dbReference type="Proteomes" id="UP000821865">
    <property type="component" value="Chromosome 6"/>
</dbReference>
<proteinExistence type="predicted"/>
<name>A0ACB8CL77_DERSI</name>
<evidence type="ECO:0000313" key="2">
    <source>
        <dbReference type="Proteomes" id="UP000821865"/>
    </source>
</evidence>
<organism evidence="1 2">
    <name type="scientific">Dermacentor silvarum</name>
    <name type="common">Tick</name>
    <dbReference type="NCBI Taxonomy" id="543639"/>
    <lineage>
        <taxon>Eukaryota</taxon>
        <taxon>Metazoa</taxon>
        <taxon>Ecdysozoa</taxon>
        <taxon>Arthropoda</taxon>
        <taxon>Chelicerata</taxon>
        <taxon>Arachnida</taxon>
        <taxon>Acari</taxon>
        <taxon>Parasitiformes</taxon>
        <taxon>Ixodida</taxon>
        <taxon>Ixodoidea</taxon>
        <taxon>Ixodidae</taxon>
        <taxon>Rhipicephalinae</taxon>
        <taxon>Dermacentor</taxon>
    </lineage>
</organism>
<comment type="caution">
    <text evidence="1">The sequence shown here is derived from an EMBL/GenBank/DDBJ whole genome shotgun (WGS) entry which is preliminary data.</text>
</comment>
<dbReference type="EMBL" id="CM023475">
    <property type="protein sequence ID" value="KAH7945635.1"/>
    <property type="molecule type" value="Genomic_DNA"/>
</dbReference>
<gene>
    <name evidence="1" type="ORF">HPB49_013428</name>
</gene>
<keyword evidence="2" id="KW-1185">Reference proteome</keyword>
<sequence>MRCADSRIQCYDCNSEQEPRCRDPFNHSEENLPTLRECQGCCVKIVKRHGKHDQEVRRTCTERLQINMFLVDHVCMYESGGGGHMCFCESDACNSAPTPTNNAASSLVLPLLLTLLLVTVQRLMVSAAPPHLVSPSTSTSAEAVLISVESLQVTFQGYSQKKMAEGNLNDHNAEAHRRMIEVEKVIAAFETCSAGGYSKETIRQNVEYLRKVIELKKVEAVAHIDKELFQLRDELVRKVDFACKQKQDKLSDVDWKVQLNRQTAEALKIFHANRLRSLLTLEVRRVEGFRCESFAYIRACDAVPQRMSFIENYEMHKYHVGSNVIMYYMCQMGYVPELIHYSKASANHEAGDEEVAISNIDLLNGVYQLEFVAGREGAYDVQVTLFGQHINGSPLKITVQGAVAHKGRHKLESAHTERQDLSMVAGVTAAAEVMNIGSAHVSNATGQEKLEPVVTKELQMPLDAAKGHCKELVTTHANDLPSEIQQPFVQSLLSSAIEPSLSDPSGKSSEPPPNDVLSKFFSHIELPRRQTAVTKHDALSSQNSALSGSSLGSASYSSLRSSKPLQSVDDVAKSENTFFTGSSQPVGKPVSKPGTAAPLTDGGKSMGDPLKPTYVVTTVAPDSSTKRSTACSKVSPSTHKKEPVGFSGTITAKLTLEFDTYRSSKFAFPIGVTATPSGNIIIADTSQDRVLTFDPEGRALHKAIFSGSSDSFRRPSAVVALHDESYAVKDDRCIYVFSKNGEFIRSLGKHSLCKPYGLAAQGENLFTISLGDAVPTLRCFSASGNFEQCVAYGPLLPSTPAGSKCRFMDVHNGHIFVSDLGLSCMYKTDMKGMLVSTFGIKGKDCGQMIEPSGVSATDRCVFIGDSKNNRVQAFDANGNFITVVKMASGIIRPSGVYVSEKDKLYVLNYLHGVVGVYKLNFNEVTP</sequence>
<accession>A0ACB8CL77</accession>
<evidence type="ECO:0000313" key="1">
    <source>
        <dbReference type="EMBL" id="KAH7945635.1"/>
    </source>
</evidence>
<reference evidence="1" key="1">
    <citation type="submission" date="2020-05" db="EMBL/GenBank/DDBJ databases">
        <title>Large-scale comparative analyses of tick genomes elucidate their genetic diversity and vector capacities.</title>
        <authorList>
            <person name="Jia N."/>
            <person name="Wang J."/>
            <person name="Shi W."/>
            <person name="Du L."/>
            <person name="Sun Y."/>
            <person name="Zhan W."/>
            <person name="Jiang J."/>
            <person name="Wang Q."/>
            <person name="Zhang B."/>
            <person name="Ji P."/>
            <person name="Sakyi L.B."/>
            <person name="Cui X."/>
            <person name="Yuan T."/>
            <person name="Jiang B."/>
            <person name="Yang W."/>
            <person name="Lam T.T.-Y."/>
            <person name="Chang Q."/>
            <person name="Ding S."/>
            <person name="Wang X."/>
            <person name="Zhu J."/>
            <person name="Ruan X."/>
            <person name="Zhao L."/>
            <person name="Wei J."/>
            <person name="Que T."/>
            <person name="Du C."/>
            <person name="Cheng J."/>
            <person name="Dai P."/>
            <person name="Han X."/>
            <person name="Huang E."/>
            <person name="Gao Y."/>
            <person name="Liu J."/>
            <person name="Shao H."/>
            <person name="Ye R."/>
            <person name="Li L."/>
            <person name="Wei W."/>
            <person name="Wang X."/>
            <person name="Wang C."/>
            <person name="Yang T."/>
            <person name="Huo Q."/>
            <person name="Li W."/>
            <person name="Guo W."/>
            <person name="Chen H."/>
            <person name="Zhou L."/>
            <person name="Ni X."/>
            <person name="Tian J."/>
            <person name="Zhou Y."/>
            <person name="Sheng Y."/>
            <person name="Liu T."/>
            <person name="Pan Y."/>
            <person name="Xia L."/>
            <person name="Li J."/>
            <person name="Zhao F."/>
            <person name="Cao W."/>
        </authorList>
    </citation>
    <scope>NUCLEOTIDE SEQUENCE</scope>
    <source>
        <strain evidence="1">Dsil-2018</strain>
    </source>
</reference>
<protein>
    <submittedName>
        <fullName evidence="1">Uncharacterized protein</fullName>
    </submittedName>
</protein>